<dbReference type="OrthoDB" id="3189478at2"/>
<evidence type="ECO:0000259" key="1">
    <source>
        <dbReference type="Pfam" id="PF09509"/>
    </source>
</evidence>
<evidence type="ECO:0000313" key="3">
    <source>
        <dbReference type="Proteomes" id="UP000320806"/>
    </source>
</evidence>
<organism evidence="2 3">
    <name type="scientific">Yimella lutea</name>
    <dbReference type="NCBI Taxonomy" id="587872"/>
    <lineage>
        <taxon>Bacteria</taxon>
        <taxon>Bacillati</taxon>
        <taxon>Actinomycetota</taxon>
        <taxon>Actinomycetes</taxon>
        <taxon>Micrococcales</taxon>
        <taxon>Dermacoccaceae</taxon>
        <taxon>Yimella</taxon>
    </lineage>
</organism>
<dbReference type="AlphaFoldDB" id="A0A542EEI9"/>
<evidence type="ECO:0000313" key="2">
    <source>
        <dbReference type="EMBL" id="TQJ13720.1"/>
    </source>
</evidence>
<dbReference type="RefSeq" id="WP_141927739.1">
    <property type="nucleotide sequence ID" value="NZ_BAABCI010000002.1"/>
</dbReference>
<protein>
    <submittedName>
        <fullName evidence="2">Uncharacterized protein Ymh</fullName>
    </submittedName>
</protein>
<keyword evidence="3" id="KW-1185">Reference proteome</keyword>
<reference evidence="2 3" key="1">
    <citation type="submission" date="2019-06" db="EMBL/GenBank/DDBJ databases">
        <title>Sequencing the genomes of 1000 actinobacteria strains.</title>
        <authorList>
            <person name="Klenk H.-P."/>
        </authorList>
    </citation>
    <scope>NUCLEOTIDE SEQUENCE [LARGE SCALE GENOMIC DNA]</scope>
    <source>
        <strain evidence="2 3">DSM 19828</strain>
    </source>
</reference>
<dbReference type="Proteomes" id="UP000320806">
    <property type="component" value="Unassembled WGS sequence"/>
</dbReference>
<dbReference type="Pfam" id="PF09509">
    <property type="entry name" value="Hypoth_Ymh"/>
    <property type="match status" value="1"/>
</dbReference>
<gene>
    <name evidence="2" type="ORF">FB459_1149</name>
</gene>
<name>A0A542EEI9_9MICO</name>
<accession>A0A542EEI9</accession>
<sequence length="275" mass="30106">MEARKNPEYLRSVQTAVIQFKEVLQEYLEAHVFNQFMARGIAPAILPREGSTDEQIAHLATSVGQAAGRAAKAPGLTGCYYEVQKVGRVDPIAAWASMAQPKPVLEPRNILDACDQMIGRLDGMILEAEAEAPPILGAEAMHPLIWGSAAPLWKDRHFRQAVAAAAESLASQVKVRTSRFDVAETALWQEVFSDKPPAPSKPRLRWAGDPTDRTVKNMNDGLRQFAPGVQMLVRNLATHTTGEWEEQCALENLPTLSLLAGWVSQCDLVEADGEA</sequence>
<proteinExistence type="predicted"/>
<dbReference type="InterPro" id="IPR012654">
    <property type="entry name" value="CHP02391"/>
</dbReference>
<feature type="domain" description="Conserved hypothetical protein CHP02391" evidence="1">
    <location>
        <begin position="141"/>
        <end position="262"/>
    </location>
</feature>
<comment type="caution">
    <text evidence="2">The sequence shown here is derived from an EMBL/GenBank/DDBJ whole genome shotgun (WGS) entry which is preliminary data.</text>
</comment>
<dbReference type="EMBL" id="VFMO01000001">
    <property type="protein sequence ID" value="TQJ13720.1"/>
    <property type="molecule type" value="Genomic_DNA"/>
</dbReference>